<accession>A0ABS3FS14</accession>
<dbReference type="EMBL" id="JAFLQW010000330">
    <property type="protein sequence ID" value="MBO0349896.1"/>
    <property type="molecule type" value="Genomic_DNA"/>
</dbReference>
<evidence type="ECO:0000256" key="1">
    <source>
        <dbReference type="SAM" id="MobiDB-lite"/>
    </source>
</evidence>
<evidence type="ECO:0000259" key="2">
    <source>
        <dbReference type="Pfam" id="PF12770"/>
    </source>
</evidence>
<organism evidence="3 4">
    <name type="scientific">Phormidium pseudopriestleyi FRX01</name>
    <dbReference type="NCBI Taxonomy" id="1759528"/>
    <lineage>
        <taxon>Bacteria</taxon>
        <taxon>Bacillati</taxon>
        <taxon>Cyanobacteriota</taxon>
        <taxon>Cyanophyceae</taxon>
        <taxon>Oscillatoriophycideae</taxon>
        <taxon>Oscillatoriales</taxon>
        <taxon>Oscillatoriaceae</taxon>
        <taxon>Phormidium</taxon>
    </lineage>
</organism>
<feature type="compositionally biased region" description="Low complexity" evidence="1">
    <location>
        <begin position="16"/>
        <end position="67"/>
    </location>
</feature>
<gene>
    <name evidence="3" type="ORF">J0895_12385</name>
</gene>
<dbReference type="Proteomes" id="UP000664844">
    <property type="component" value="Unassembled WGS sequence"/>
</dbReference>
<sequence length="589" mass="64457">ELPPEEPIGELPPEEPISTPTITPGPTDIQPLPSETPATTETASETPAAVEPTPEASPAEVSPEETSIPVAVESTVVEETNPVIVPTIENPAIAPATIETIAIASEEIVPPSPEVEPTLTIPEPVPPLLAETPLQLPGEPPVLLIQQGITETLRSAIESNFREGNQGPALGNFRESVAQNIDTGMAAMEQVFTDSFSQHNGIAPTQMVSLTQAQTLMGNIEAETGVKPALIYVRFVPINLEGDRDQDQLEILIVTREGQPIPKRIPNTSRAEIEKVANAFRGEITATGIRRNRYLQSAQQLYNWIIAPIEAELNAQNIQNLAFIMDSGLRSLPLAALHDGNQFLVEKYSVGLMPSLSLTDTRYADIKTREVLAMGASEFTELDPLPAVPLEVETITTKVRKGQSFINELFTLETLKRERREHQYSIVHLATHGEFQPGKLSNSYIQLWDRKLKMDEIRELGFNDPPLELLVLSACRTAVGDEQAELGFAGLAVKAGAKTALASLWYVSDEGTFGLMSEFYHHLSQAPIKAEALRQTQIAMIQGKVRVENGILYTANQEIPLPEEISNLSQSNLTHPYYWSAFTLIGSPW</sequence>
<dbReference type="RefSeq" id="WP_207088399.1">
    <property type="nucleotide sequence ID" value="NZ_JAFLQW010000330.1"/>
</dbReference>
<evidence type="ECO:0000313" key="4">
    <source>
        <dbReference type="Proteomes" id="UP000664844"/>
    </source>
</evidence>
<protein>
    <submittedName>
        <fullName evidence="3">CHAT domain-containing protein</fullName>
    </submittedName>
</protein>
<dbReference type="InterPro" id="IPR024983">
    <property type="entry name" value="CHAT_dom"/>
</dbReference>
<proteinExistence type="predicted"/>
<feature type="region of interest" description="Disordered" evidence="1">
    <location>
        <begin position="1"/>
        <end position="68"/>
    </location>
</feature>
<feature type="non-terminal residue" evidence="3">
    <location>
        <position position="1"/>
    </location>
</feature>
<feature type="domain" description="CHAT" evidence="2">
    <location>
        <begin position="297"/>
        <end position="587"/>
    </location>
</feature>
<evidence type="ECO:0000313" key="3">
    <source>
        <dbReference type="EMBL" id="MBO0349896.1"/>
    </source>
</evidence>
<dbReference type="Pfam" id="PF12770">
    <property type="entry name" value="CHAT"/>
    <property type="match status" value="1"/>
</dbReference>
<comment type="caution">
    <text evidence="3">The sequence shown here is derived from an EMBL/GenBank/DDBJ whole genome shotgun (WGS) entry which is preliminary data.</text>
</comment>
<keyword evidence="4" id="KW-1185">Reference proteome</keyword>
<reference evidence="3 4" key="1">
    <citation type="submission" date="2021-03" db="EMBL/GenBank/DDBJ databases">
        <title>Metabolic Capacity of the Antarctic Cyanobacterium Phormidium pseudopriestleyi that Sustains Oxygenic Photosynthesis in the Presence of Hydrogen Sulfide.</title>
        <authorList>
            <person name="Lumian J.E."/>
            <person name="Jungblut A.D."/>
            <person name="Dillon M.L."/>
            <person name="Hawes I."/>
            <person name="Doran P.T."/>
            <person name="Mackey T.J."/>
            <person name="Dick G.J."/>
            <person name="Grettenberger C.L."/>
            <person name="Sumner D.Y."/>
        </authorList>
    </citation>
    <scope>NUCLEOTIDE SEQUENCE [LARGE SCALE GENOMIC DNA]</scope>
    <source>
        <strain evidence="3 4">FRX01</strain>
    </source>
</reference>
<name>A0ABS3FS14_9CYAN</name>